<dbReference type="Proteomes" id="UP000002421">
    <property type="component" value="Segment"/>
</dbReference>
<evidence type="ECO:0000313" key="2">
    <source>
        <dbReference type="Proteomes" id="UP000002421"/>
    </source>
</evidence>
<gene>
    <name evidence="1" type="ORF">201phi2-1p310</name>
</gene>
<name>B3FJH0_BP201</name>
<dbReference type="KEGG" id="vg:6372409"/>
<dbReference type="RefSeq" id="YP_001957031.1">
    <property type="nucleotide sequence ID" value="NC_010821.1"/>
</dbReference>
<organism evidence="1 2">
    <name type="scientific">Pseudomonas phage 201phi2-1</name>
    <name type="common">Pseudomonas chlororaphis phage 201phi2-1</name>
    <dbReference type="NCBI Taxonomy" id="198110"/>
    <lineage>
        <taxon>Viruses</taxon>
        <taxon>Duplodnaviria</taxon>
        <taxon>Heunggongvirae</taxon>
        <taxon>Uroviricota</taxon>
        <taxon>Caudoviricetes</taxon>
        <taxon>Chimalliviridae</taxon>
        <taxon>Serwervirus</taxon>
        <taxon>Serwervirus 201phi21</taxon>
    </lineage>
</organism>
<dbReference type="EMBL" id="EU197055">
    <property type="protein sequence ID" value="ABY63136.1"/>
    <property type="molecule type" value="Genomic_DNA"/>
</dbReference>
<protein>
    <submittedName>
        <fullName evidence="1">Uncharacterized protein</fullName>
    </submittedName>
</protein>
<sequence length="133" mass="14963">MKSNSGFRIEVSPNTKLGKRLISLSVHLRNRSDAVRITRKILVYVKGLGVVAGKWTVRQSGAISFKGITSECGEIEYIYGKLTIGLNLNSPGHQVWLPRDKTIRLMSQLIVTAFPHVNYNLTERDLNSKLIIR</sequence>
<evidence type="ECO:0000313" key="1">
    <source>
        <dbReference type="EMBL" id="ABY63136.1"/>
    </source>
</evidence>
<organismHost>
    <name type="scientific">Pseudomonas chlororaphis</name>
    <dbReference type="NCBI Taxonomy" id="587753"/>
</organismHost>
<keyword evidence="2" id="KW-1185">Reference proteome</keyword>
<reference evidence="1 2" key="1">
    <citation type="journal article" date="2008" name="Virology">
        <title>Characterization of Pseudomonas chlororaphis myovirus 201varphi2-1 via genomic sequencing, mass spectrometry, and electron microscopy.</title>
        <authorList>
            <person name="Thomas J.A."/>
            <person name="Rolando M.R."/>
            <person name="Carroll C.A."/>
            <person name="Shen P.S."/>
            <person name="Belnap D.M."/>
            <person name="Weintraub S.T."/>
            <person name="Serwer P."/>
            <person name="Hardies S.C."/>
        </authorList>
    </citation>
    <scope>NUCLEOTIDE SEQUENCE</scope>
</reference>
<accession>B3FJH0</accession>
<proteinExistence type="predicted"/>